<dbReference type="EMBL" id="CP021434">
    <property type="protein sequence ID" value="ARU62261.1"/>
    <property type="molecule type" value="Genomic_DNA"/>
</dbReference>
<organism evidence="2 3">
    <name type="scientific">Tumebacillus avium</name>
    <dbReference type="NCBI Taxonomy" id="1903704"/>
    <lineage>
        <taxon>Bacteria</taxon>
        <taxon>Bacillati</taxon>
        <taxon>Bacillota</taxon>
        <taxon>Bacilli</taxon>
        <taxon>Bacillales</taxon>
        <taxon>Alicyclobacillaceae</taxon>
        <taxon>Tumebacillus</taxon>
    </lineage>
</organism>
<dbReference type="Gene3D" id="3.40.630.30">
    <property type="match status" value="1"/>
</dbReference>
<dbReference type="Proteomes" id="UP000195437">
    <property type="component" value="Chromosome"/>
</dbReference>
<gene>
    <name evidence="2" type="ORF">CBW65_15520</name>
</gene>
<dbReference type="OrthoDB" id="9796171at2"/>
<evidence type="ECO:0000313" key="3">
    <source>
        <dbReference type="Proteomes" id="UP000195437"/>
    </source>
</evidence>
<dbReference type="PANTHER" id="PTHR13355:SF11">
    <property type="entry name" value="GLUCOSAMINE 6-PHOSPHATE N-ACETYLTRANSFERASE"/>
    <property type="match status" value="1"/>
</dbReference>
<reference evidence="3" key="1">
    <citation type="submission" date="2017-05" db="EMBL/GenBank/DDBJ databases">
        <authorList>
            <person name="Sung H."/>
        </authorList>
    </citation>
    <scope>NUCLEOTIDE SEQUENCE [LARGE SCALE GENOMIC DNA]</scope>
    <source>
        <strain evidence="3">AR23208</strain>
    </source>
</reference>
<keyword evidence="3" id="KW-1185">Reference proteome</keyword>
<dbReference type="KEGG" id="tum:CBW65_15520"/>
<dbReference type="CDD" id="cd04301">
    <property type="entry name" value="NAT_SF"/>
    <property type="match status" value="1"/>
</dbReference>
<sequence length="145" mass="16467">MAIRTEQITTEQQYEQALEIRMVVFVQEQNVPPEIEVDEYENEAIHVLACDEAGHPVATGRIRAYTDGAGKMERIAVKKEGRGQGYGAAVMHKLEEIGREQGFTKFILEAQTHAEPFYEKLGYQNISDEPFLDAGIWHVRMVKEA</sequence>
<dbReference type="InterPro" id="IPR000182">
    <property type="entry name" value="GNAT_dom"/>
</dbReference>
<dbReference type="GO" id="GO:0004343">
    <property type="term" value="F:glucosamine 6-phosphate N-acetyltransferase activity"/>
    <property type="evidence" value="ECO:0007669"/>
    <property type="project" value="TreeGrafter"/>
</dbReference>
<dbReference type="PANTHER" id="PTHR13355">
    <property type="entry name" value="GLUCOSAMINE 6-PHOSPHATE N-ACETYLTRANSFERASE"/>
    <property type="match status" value="1"/>
</dbReference>
<dbReference type="Pfam" id="PF13673">
    <property type="entry name" value="Acetyltransf_10"/>
    <property type="match status" value="1"/>
</dbReference>
<keyword evidence="2" id="KW-0808">Transferase</keyword>
<proteinExistence type="predicted"/>
<dbReference type="InterPro" id="IPR016181">
    <property type="entry name" value="Acyl_CoA_acyltransferase"/>
</dbReference>
<evidence type="ECO:0000313" key="2">
    <source>
        <dbReference type="EMBL" id="ARU62261.1"/>
    </source>
</evidence>
<dbReference type="AlphaFoldDB" id="A0A1Y0INX8"/>
<dbReference type="SUPFAM" id="SSF55729">
    <property type="entry name" value="Acyl-CoA N-acyltransferases (Nat)"/>
    <property type="match status" value="1"/>
</dbReference>
<protein>
    <submittedName>
        <fullName evidence="2">GNAT family N-acetyltransferase</fullName>
    </submittedName>
</protein>
<feature type="domain" description="N-acetyltransferase" evidence="1">
    <location>
        <begin position="1"/>
        <end position="145"/>
    </location>
</feature>
<dbReference type="PROSITE" id="PS51186">
    <property type="entry name" value="GNAT"/>
    <property type="match status" value="1"/>
</dbReference>
<dbReference type="InterPro" id="IPR039143">
    <property type="entry name" value="GNPNAT1-like"/>
</dbReference>
<accession>A0A1Y0INX8</accession>
<evidence type="ECO:0000259" key="1">
    <source>
        <dbReference type="PROSITE" id="PS51186"/>
    </source>
</evidence>
<dbReference type="RefSeq" id="WP_087457625.1">
    <property type="nucleotide sequence ID" value="NZ_CP021434.1"/>
</dbReference>
<name>A0A1Y0INX8_9BACL</name>